<evidence type="ECO:0000313" key="14">
    <source>
        <dbReference type="Proteomes" id="UP000184356"/>
    </source>
</evidence>
<evidence type="ECO:0000256" key="12">
    <source>
        <dbReference type="SAM" id="Phobius"/>
    </source>
</evidence>
<dbReference type="InterPro" id="IPR001128">
    <property type="entry name" value="Cyt_P450"/>
</dbReference>
<organism evidence="13 14">
    <name type="scientific">Aspergillus sydowii CBS 593.65</name>
    <dbReference type="NCBI Taxonomy" id="1036612"/>
    <lineage>
        <taxon>Eukaryota</taxon>
        <taxon>Fungi</taxon>
        <taxon>Dikarya</taxon>
        <taxon>Ascomycota</taxon>
        <taxon>Pezizomycotina</taxon>
        <taxon>Eurotiomycetes</taxon>
        <taxon>Eurotiomycetidae</taxon>
        <taxon>Eurotiales</taxon>
        <taxon>Aspergillaceae</taxon>
        <taxon>Aspergillus</taxon>
        <taxon>Aspergillus subgen. Nidulantes</taxon>
    </lineage>
</organism>
<feature type="transmembrane region" description="Helical" evidence="12">
    <location>
        <begin position="12"/>
        <end position="31"/>
    </location>
</feature>
<comment type="similarity">
    <text evidence="3">Belongs to the cytochrome P450 family.</text>
</comment>
<sequence>MESQAPTGSLSPLMSLTLVLILPLLSLSLLGRWKVPPPFPRDVPWPSGGDGLYARIRAFYRGWPSGRRNLSEGYRKYNLQGQPYIHATPSLRPQVILPVKDFEWMLQLPDSMLSVQEVMNESVGLAHLLTGRSATPEKIATIAINQHLTLGLDRIQQDLVNELHLSLDQVLGQDTDNWKSLLIFPAMEKVITQIATRVLLGLPLCRDEGYRRALVRCMHRFGAGMVVSAQLLPWFLQPILSIFFRIPLRSSFRELSSYTEPLITHWLARIEQEDRGVKSLDTSESLPYNLATTFIRVSRKFLDHGNLNGRELTNYINQISALPFGTLIPSASSMLFDLASHGHQLGLYQDLQREAVEALGCDAWWEDLGSFKKLRLIHSCIQETLRLNPIALHASNREVIHSDGLTLPTGQHLPRGTWVGASTMDVNLDERFYPNPMQYDPRRFLSERQPTESQKIDRLTTTSTFLSFGAGRHSW</sequence>
<dbReference type="EMBL" id="KV878594">
    <property type="protein sequence ID" value="OJJ54747.1"/>
    <property type="molecule type" value="Genomic_DNA"/>
</dbReference>
<dbReference type="GO" id="GO:0016705">
    <property type="term" value="F:oxidoreductase activity, acting on paired donors, with incorporation or reduction of molecular oxygen"/>
    <property type="evidence" value="ECO:0007669"/>
    <property type="project" value="InterPro"/>
</dbReference>
<dbReference type="GO" id="GO:0020037">
    <property type="term" value="F:heme binding"/>
    <property type="evidence" value="ECO:0007669"/>
    <property type="project" value="InterPro"/>
</dbReference>
<keyword evidence="6" id="KW-0479">Metal-binding</keyword>
<dbReference type="InterPro" id="IPR002403">
    <property type="entry name" value="Cyt_P450_E_grp-IV"/>
</dbReference>
<dbReference type="PANTHER" id="PTHR46206:SF1">
    <property type="entry name" value="P450, PUTATIVE (EUROFUNG)-RELATED"/>
    <property type="match status" value="1"/>
</dbReference>
<gene>
    <name evidence="13" type="ORF">ASPSYDRAFT_93649</name>
</gene>
<dbReference type="STRING" id="1036612.A0A1L9T5R1"/>
<dbReference type="PANTHER" id="PTHR46206">
    <property type="entry name" value="CYTOCHROME P450"/>
    <property type="match status" value="1"/>
</dbReference>
<name>A0A1L9T5R1_9EURO</name>
<evidence type="ECO:0000256" key="10">
    <source>
        <dbReference type="ARBA" id="ARBA00023033"/>
    </source>
</evidence>
<dbReference type="GO" id="GO:0019748">
    <property type="term" value="P:secondary metabolic process"/>
    <property type="evidence" value="ECO:0007669"/>
    <property type="project" value="UniProtKB-ARBA"/>
</dbReference>
<keyword evidence="5 12" id="KW-0812">Transmembrane</keyword>
<dbReference type="RefSeq" id="XP_040698553.1">
    <property type="nucleotide sequence ID" value="XM_040852867.1"/>
</dbReference>
<dbReference type="SUPFAM" id="SSF48264">
    <property type="entry name" value="Cytochrome P450"/>
    <property type="match status" value="1"/>
</dbReference>
<dbReference type="InterPro" id="IPR036396">
    <property type="entry name" value="Cyt_P450_sf"/>
</dbReference>
<keyword evidence="7 12" id="KW-1133">Transmembrane helix</keyword>
<dbReference type="GO" id="GO:0004497">
    <property type="term" value="F:monooxygenase activity"/>
    <property type="evidence" value="ECO:0007669"/>
    <property type="project" value="UniProtKB-KW"/>
</dbReference>
<keyword evidence="4" id="KW-0349">Heme</keyword>
<evidence type="ECO:0000256" key="11">
    <source>
        <dbReference type="ARBA" id="ARBA00023136"/>
    </source>
</evidence>
<dbReference type="GO" id="GO:0016020">
    <property type="term" value="C:membrane"/>
    <property type="evidence" value="ECO:0007669"/>
    <property type="project" value="UniProtKB-SubCell"/>
</dbReference>
<dbReference type="VEuPathDB" id="FungiDB:ASPSYDRAFT_93649"/>
<dbReference type="Gene3D" id="1.10.630.10">
    <property type="entry name" value="Cytochrome P450"/>
    <property type="match status" value="1"/>
</dbReference>
<keyword evidence="9" id="KW-0408">Iron</keyword>
<accession>A0A1L9T5R1</accession>
<dbReference type="Pfam" id="PF00067">
    <property type="entry name" value="p450"/>
    <property type="match status" value="1"/>
</dbReference>
<reference evidence="14" key="1">
    <citation type="journal article" date="2017" name="Genome Biol.">
        <title>Comparative genomics reveals high biological diversity and specific adaptations in the industrially and medically important fungal genus Aspergillus.</title>
        <authorList>
            <person name="de Vries R.P."/>
            <person name="Riley R."/>
            <person name="Wiebenga A."/>
            <person name="Aguilar-Osorio G."/>
            <person name="Amillis S."/>
            <person name="Uchima C.A."/>
            <person name="Anderluh G."/>
            <person name="Asadollahi M."/>
            <person name="Askin M."/>
            <person name="Barry K."/>
            <person name="Battaglia E."/>
            <person name="Bayram O."/>
            <person name="Benocci T."/>
            <person name="Braus-Stromeyer S.A."/>
            <person name="Caldana C."/>
            <person name="Canovas D."/>
            <person name="Cerqueira G.C."/>
            <person name="Chen F."/>
            <person name="Chen W."/>
            <person name="Choi C."/>
            <person name="Clum A."/>
            <person name="Dos Santos R.A."/>
            <person name="Damasio A.R."/>
            <person name="Diallinas G."/>
            <person name="Emri T."/>
            <person name="Fekete E."/>
            <person name="Flipphi M."/>
            <person name="Freyberg S."/>
            <person name="Gallo A."/>
            <person name="Gournas C."/>
            <person name="Habgood R."/>
            <person name="Hainaut M."/>
            <person name="Harispe M.L."/>
            <person name="Henrissat B."/>
            <person name="Hilden K.S."/>
            <person name="Hope R."/>
            <person name="Hossain A."/>
            <person name="Karabika E."/>
            <person name="Karaffa L."/>
            <person name="Karanyi Z."/>
            <person name="Krasevec N."/>
            <person name="Kuo A."/>
            <person name="Kusch H."/>
            <person name="LaButti K."/>
            <person name="Lagendijk E.L."/>
            <person name="Lapidus A."/>
            <person name="Levasseur A."/>
            <person name="Lindquist E."/>
            <person name="Lipzen A."/>
            <person name="Logrieco A.F."/>
            <person name="MacCabe A."/>
            <person name="Maekelae M.R."/>
            <person name="Malavazi I."/>
            <person name="Melin P."/>
            <person name="Meyer V."/>
            <person name="Mielnichuk N."/>
            <person name="Miskei M."/>
            <person name="Molnar A.P."/>
            <person name="Mule G."/>
            <person name="Ngan C.Y."/>
            <person name="Orejas M."/>
            <person name="Orosz E."/>
            <person name="Ouedraogo J.P."/>
            <person name="Overkamp K.M."/>
            <person name="Park H.-S."/>
            <person name="Perrone G."/>
            <person name="Piumi F."/>
            <person name="Punt P.J."/>
            <person name="Ram A.F."/>
            <person name="Ramon A."/>
            <person name="Rauscher S."/>
            <person name="Record E."/>
            <person name="Riano-Pachon D.M."/>
            <person name="Robert V."/>
            <person name="Roehrig J."/>
            <person name="Ruller R."/>
            <person name="Salamov A."/>
            <person name="Salih N.S."/>
            <person name="Samson R.A."/>
            <person name="Sandor E."/>
            <person name="Sanguinetti M."/>
            <person name="Schuetze T."/>
            <person name="Sepcic K."/>
            <person name="Shelest E."/>
            <person name="Sherlock G."/>
            <person name="Sophianopoulou V."/>
            <person name="Squina F.M."/>
            <person name="Sun H."/>
            <person name="Susca A."/>
            <person name="Todd R.B."/>
            <person name="Tsang A."/>
            <person name="Unkles S.E."/>
            <person name="van de Wiele N."/>
            <person name="van Rossen-Uffink D."/>
            <person name="Oliveira J.V."/>
            <person name="Vesth T.C."/>
            <person name="Visser J."/>
            <person name="Yu J.-H."/>
            <person name="Zhou M."/>
            <person name="Andersen M.R."/>
            <person name="Archer D.B."/>
            <person name="Baker S.E."/>
            <person name="Benoit I."/>
            <person name="Brakhage A.A."/>
            <person name="Braus G.H."/>
            <person name="Fischer R."/>
            <person name="Frisvad J.C."/>
            <person name="Goldman G.H."/>
            <person name="Houbraken J."/>
            <person name="Oakley B."/>
            <person name="Pocsi I."/>
            <person name="Scazzocchio C."/>
            <person name="Seiboth B."/>
            <person name="vanKuyk P.A."/>
            <person name="Wortman J."/>
            <person name="Dyer P.S."/>
            <person name="Grigoriev I.V."/>
        </authorList>
    </citation>
    <scope>NUCLEOTIDE SEQUENCE [LARGE SCALE GENOMIC DNA]</scope>
    <source>
        <strain evidence="14">CBS 593.65</strain>
    </source>
</reference>
<comment type="subcellular location">
    <subcellularLocation>
        <location evidence="2">Membrane</location>
    </subcellularLocation>
</comment>
<comment type="cofactor">
    <cofactor evidence="1">
        <name>heme</name>
        <dbReference type="ChEBI" id="CHEBI:30413"/>
    </cofactor>
</comment>
<evidence type="ECO:0000256" key="7">
    <source>
        <dbReference type="ARBA" id="ARBA00022989"/>
    </source>
</evidence>
<dbReference type="OrthoDB" id="1844152at2759"/>
<evidence type="ECO:0000256" key="1">
    <source>
        <dbReference type="ARBA" id="ARBA00001971"/>
    </source>
</evidence>
<protein>
    <recommendedName>
        <fullName evidence="15">Cytochrome P450</fullName>
    </recommendedName>
</protein>
<keyword evidence="10" id="KW-0503">Monooxygenase</keyword>
<dbReference type="GeneID" id="63768940"/>
<feature type="transmembrane region" description="Helical" evidence="12">
    <location>
        <begin position="221"/>
        <end position="244"/>
    </location>
</feature>
<evidence type="ECO:0000256" key="4">
    <source>
        <dbReference type="ARBA" id="ARBA00022617"/>
    </source>
</evidence>
<dbReference type="CDD" id="cd11041">
    <property type="entry name" value="CYP503A1-like"/>
    <property type="match status" value="1"/>
</dbReference>
<evidence type="ECO:0008006" key="15">
    <source>
        <dbReference type="Google" id="ProtNLM"/>
    </source>
</evidence>
<evidence type="ECO:0000256" key="3">
    <source>
        <dbReference type="ARBA" id="ARBA00010617"/>
    </source>
</evidence>
<evidence type="ECO:0000313" key="13">
    <source>
        <dbReference type="EMBL" id="OJJ54747.1"/>
    </source>
</evidence>
<keyword evidence="14" id="KW-1185">Reference proteome</keyword>
<dbReference type="GO" id="GO:0005506">
    <property type="term" value="F:iron ion binding"/>
    <property type="evidence" value="ECO:0007669"/>
    <property type="project" value="InterPro"/>
</dbReference>
<dbReference type="PRINTS" id="PR00465">
    <property type="entry name" value="EP450IV"/>
</dbReference>
<evidence type="ECO:0000256" key="9">
    <source>
        <dbReference type="ARBA" id="ARBA00023004"/>
    </source>
</evidence>
<keyword evidence="8" id="KW-0560">Oxidoreductase</keyword>
<proteinExistence type="inferred from homology"/>
<dbReference type="AlphaFoldDB" id="A0A1L9T5R1"/>
<dbReference type="Proteomes" id="UP000184356">
    <property type="component" value="Unassembled WGS sequence"/>
</dbReference>
<keyword evidence="11 12" id="KW-0472">Membrane</keyword>
<evidence type="ECO:0000256" key="6">
    <source>
        <dbReference type="ARBA" id="ARBA00022723"/>
    </source>
</evidence>
<evidence type="ECO:0000256" key="2">
    <source>
        <dbReference type="ARBA" id="ARBA00004370"/>
    </source>
</evidence>
<evidence type="ECO:0000256" key="8">
    <source>
        <dbReference type="ARBA" id="ARBA00023002"/>
    </source>
</evidence>
<evidence type="ECO:0000256" key="5">
    <source>
        <dbReference type="ARBA" id="ARBA00022692"/>
    </source>
</evidence>